<evidence type="ECO:0000313" key="11">
    <source>
        <dbReference type="EMBL" id="MBE2900706.1"/>
    </source>
</evidence>
<dbReference type="GO" id="GO:0006289">
    <property type="term" value="P:nucleotide-excision repair"/>
    <property type="evidence" value="ECO:0007669"/>
    <property type="project" value="UniProtKB-UniRule"/>
</dbReference>
<evidence type="ECO:0000256" key="2">
    <source>
        <dbReference type="ARBA" id="ARBA00022763"/>
    </source>
</evidence>
<dbReference type="InterPro" id="IPR050066">
    <property type="entry name" value="UvrABC_protein_C"/>
</dbReference>
<dbReference type="RefSeq" id="WP_192962425.1">
    <property type="nucleotide sequence ID" value="NZ_QKOF01000007.1"/>
</dbReference>
<organism evidence="11 12">
    <name type="scientific">Methanothermobacter thermautotrophicus</name>
    <name type="common">Methanobacterium thermoformicicum</name>
    <dbReference type="NCBI Taxonomy" id="145262"/>
    <lineage>
        <taxon>Archaea</taxon>
        <taxon>Methanobacteriati</taxon>
        <taxon>Methanobacteriota</taxon>
        <taxon>Methanomada group</taxon>
        <taxon>Methanobacteria</taxon>
        <taxon>Methanobacteriales</taxon>
        <taxon>Methanobacteriaceae</taxon>
        <taxon>Methanothermobacter</taxon>
    </lineage>
</organism>
<keyword evidence="4 6" id="KW-0267">Excision nuclease</keyword>
<dbReference type="EMBL" id="QKOF01000007">
    <property type="protein sequence ID" value="MBE2900706.1"/>
    <property type="molecule type" value="Genomic_DNA"/>
</dbReference>
<protein>
    <recommendedName>
        <fullName evidence="6">UvrABC system protein C</fullName>
        <shortName evidence="6">Protein UvrC</shortName>
    </recommendedName>
    <alternativeName>
        <fullName evidence="6">Excinuclease ABC subunit C</fullName>
    </alternativeName>
</protein>
<comment type="subcellular location">
    <subcellularLocation>
        <location evidence="6">Cytoplasm</location>
    </subcellularLocation>
</comment>
<dbReference type="Proteomes" id="UP000646659">
    <property type="component" value="Unassembled WGS sequence"/>
</dbReference>
<comment type="similarity">
    <text evidence="6">Belongs to the UvrC family.</text>
</comment>
<dbReference type="SUPFAM" id="SSF47781">
    <property type="entry name" value="RuvA domain 2-like"/>
    <property type="match status" value="1"/>
</dbReference>
<evidence type="ECO:0000256" key="7">
    <source>
        <dbReference type="SAM" id="Coils"/>
    </source>
</evidence>
<keyword evidence="3 6" id="KW-0228">DNA excision</keyword>
<dbReference type="HAMAP" id="MF_00203">
    <property type="entry name" value="UvrC"/>
    <property type="match status" value="1"/>
</dbReference>
<dbReference type="InterPro" id="IPR035901">
    <property type="entry name" value="GIY-YIG_endonuc_sf"/>
</dbReference>
<evidence type="ECO:0000259" key="8">
    <source>
        <dbReference type="PROSITE" id="PS50151"/>
    </source>
</evidence>
<dbReference type="PROSITE" id="PS50165">
    <property type="entry name" value="UVRC"/>
    <property type="match status" value="1"/>
</dbReference>
<dbReference type="CDD" id="cd10434">
    <property type="entry name" value="GIY-YIG_UvrC_Cho"/>
    <property type="match status" value="1"/>
</dbReference>
<keyword evidence="6" id="KW-0742">SOS response</keyword>
<dbReference type="PANTHER" id="PTHR30562:SF1">
    <property type="entry name" value="UVRABC SYSTEM PROTEIN C"/>
    <property type="match status" value="1"/>
</dbReference>
<sequence length="579" mass="66264">MTRFKDPEKLPDATGVYIFRDRDNRVLYVGKSISIRKRVSSYFREQENPRLRIMMRHLESIEYILTENEKEALILESNLIKRYRPPYNVRLKDDKRYPFIKITDEEYPRVLIVRTIGKDSARYYGPFTDTGAVRRTLKLIKSLFRIRSCRRMDGPCLNSQIDLCYAPCDGGISREEYREIIEKVDLFFQGRYRDVIEVLEEEMREAADKLEFERAARIRDQIESIREVMERQHASFTDSIDQDIVALERDGDTSAVVVLQIRDGKITGKDDFLLRGSAPRTEILEAFLKQYYAIPRRVPSEILTQYPVEDDVIEEWLSELRGDAVRIHSPEGGAGRRLLNIAWKNASVILKQKGRVRDALLQLKDDLRLPGIPRRMEGLDISNIAGESATGSVAVFIDGKPSPGSYRRYRISTPGPDDYAMMRELVERRYSSPDLRKPDLVLIDGGKGQLGAALEALKSCGVNVPVVGIAKKREEVYLPGISGPVDVSDGALQILRHLRDEAHRFAVKYHRRIRERDSLESELDGIRGVGPARKRALLEHFGSLDGVRDATVEELASIPGMTREVAERIHRHLRGDQNG</sequence>
<dbReference type="FunFam" id="3.40.1440.10:FF:000001">
    <property type="entry name" value="UvrABC system protein C"/>
    <property type="match status" value="1"/>
</dbReference>
<dbReference type="SUPFAM" id="SSF46600">
    <property type="entry name" value="C-terminal UvrC-binding domain of UvrB"/>
    <property type="match status" value="1"/>
</dbReference>
<dbReference type="Pfam" id="PF01541">
    <property type="entry name" value="GIY-YIG"/>
    <property type="match status" value="1"/>
</dbReference>
<evidence type="ECO:0000256" key="5">
    <source>
        <dbReference type="ARBA" id="ARBA00023204"/>
    </source>
</evidence>
<dbReference type="Gene3D" id="3.40.1440.10">
    <property type="entry name" value="GIY-YIG endonuclease"/>
    <property type="match status" value="1"/>
</dbReference>
<comment type="caution">
    <text evidence="11">The sequence shown here is derived from an EMBL/GenBank/DDBJ whole genome shotgun (WGS) entry which is preliminary data.</text>
</comment>
<reference evidence="11" key="1">
    <citation type="submission" date="2018-06" db="EMBL/GenBank/DDBJ databases">
        <title>Draft genome sequence of Methanothermobacter thermautotrophicus Strain WHS, a thermophilic, hydrogenotrophic methanogen isolated from Washburn Hot Springs in Yellowstone National Park, USA.</title>
        <authorList>
            <person name="Mckay L.J."/>
            <person name="Klingelsmith K."/>
            <person name="Inskeep W.P."/>
            <person name="Fields M.W."/>
        </authorList>
    </citation>
    <scope>NUCLEOTIDE SEQUENCE</scope>
    <source>
        <strain evidence="11">WHS</strain>
    </source>
</reference>
<comment type="subunit">
    <text evidence="6">Interacts with UvrB in an incision complex.</text>
</comment>
<dbReference type="Pfam" id="PF02151">
    <property type="entry name" value="UVR"/>
    <property type="match status" value="1"/>
</dbReference>
<feature type="coiled-coil region" evidence="7">
    <location>
        <begin position="189"/>
        <end position="216"/>
    </location>
</feature>
<evidence type="ECO:0000313" key="12">
    <source>
        <dbReference type="Proteomes" id="UP000646659"/>
    </source>
</evidence>
<dbReference type="AlphaFoldDB" id="A0A842YMU6"/>
<dbReference type="InterPro" id="IPR010994">
    <property type="entry name" value="RuvA_2-like"/>
</dbReference>
<evidence type="ECO:0000259" key="10">
    <source>
        <dbReference type="PROSITE" id="PS50165"/>
    </source>
</evidence>
<evidence type="ECO:0000256" key="4">
    <source>
        <dbReference type="ARBA" id="ARBA00022881"/>
    </source>
</evidence>
<dbReference type="InterPro" id="IPR001943">
    <property type="entry name" value="UVR_dom"/>
</dbReference>
<dbReference type="SMART" id="SM00278">
    <property type="entry name" value="HhH1"/>
    <property type="match status" value="2"/>
</dbReference>
<dbReference type="InterPro" id="IPR047296">
    <property type="entry name" value="GIY-YIG_UvrC_Cho"/>
</dbReference>
<evidence type="ECO:0000256" key="3">
    <source>
        <dbReference type="ARBA" id="ARBA00022769"/>
    </source>
</evidence>
<dbReference type="GO" id="GO:0005737">
    <property type="term" value="C:cytoplasm"/>
    <property type="evidence" value="ECO:0007669"/>
    <property type="project" value="UniProtKB-SubCell"/>
</dbReference>
<dbReference type="Pfam" id="PF14520">
    <property type="entry name" value="HHH_5"/>
    <property type="match status" value="1"/>
</dbReference>
<dbReference type="OrthoDB" id="121419at2157"/>
<gene>
    <name evidence="6" type="primary">uvrC</name>
    <name evidence="11" type="ORF">DNK57_07885</name>
</gene>
<keyword evidence="5 6" id="KW-0234">DNA repair</keyword>
<dbReference type="InterPro" id="IPR004791">
    <property type="entry name" value="UvrC"/>
</dbReference>
<dbReference type="InterPro" id="IPR000305">
    <property type="entry name" value="GIY-YIG_endonuc"/>
</dbReference>
<dbReference type="GO" id="GO:0009380">
    <property type="term" value="C:excinuclease repair complex"/>
    <property type="evidence" value="ECO:0007669"/>
    <property type="project" value="InterPro"/>
</dbReference>
<evidence type="ECO:0000256" key="1">
    <source>
        <dbReference type="ARBA" id="ARBA00022490"/>
    </source>
</evidence>
<dbReference type="SUPFAM" id="SSF82771">
    <property type="entry name" value="GIY-YIG endonuclease"/>
    <property type="match status" value="1"/>
</dbReference>
<dbReference type="NCBIfam" id="TIGR00194">
    <property type="entry name" value="uvrC"/>
    <property type="match status" value="1"/>
</dbReference>
<dbReference type="SMART" id="SM00465">
    <property type="entry name" value="GIYc"/>
    <property type="match status" value="1"/>
</dbReference>
<proteinExistence type="inferred from homology"/>
<comment type="function">
    <text evidence="6">The UvrABC repair system catalyzes the recognition and processing of DNA lesions. UvrC both incises the 5' and 3' sides of the lesion. The N-terminal half is responsible for the 3' incision and the C-terminal half is responsible for the 5' incision.</text>
</comment>
<keyword evidence="2 6" id="KW-0227">DNA damage</keyword>
<dbReference type="InterPro" id="IPR001162">
    <property type="entry name" value="UvrC_RNase_H_dom"/>
</dbReference>
<dbReference type="PROSITE" id="PS50164">
    <property type="entry name" value="GIY_YIG"/>
    <property type="match status" value="1"/>
</dbReference>
<feature type="domain" description="UVR" evidence="8">
    <location>
        <begin position="193"/>
        <end position="228"/>
    </location>
</feature>
<keyword evidence="1 6" id="KW-0963">Cytoplasm</keyword>
<dbReference type="Pfam" id="PF08459">
    <property type="entry name" value="UvrC_RNaseH_dom"/>
    <property type="match status" value="1"/>
</dbReference>
<dbReference type="Gene3D" id="1.10.150.20">
    <property type="entry name" value="5' to 3' exonuclease, C-terminal subdomain"/>
    <property type="match status" value="1"/>
</dbReference>
<name>A0A842YMU6_METTF</name>
<dbReference type="GO" id="GO:0009432">
    <property type="term" value="P:SOS response"/>
    <property type="evidence" value="ECO:0007669"/>
    <property type="project" value="UniProtKB-UniRule"/>
</dbReference>
<feature type="domain" description="GIY-YIG" evidence="9">
    <location>
        <begin position="12"/>
        <end position="89"/>
    </location>
</feature>
<dbReference type="Pfam" id="PF22920">
    <property type="entry name" value="UvrC_RNaseH"/>
    <property type="match status" value="1"/>
</dbReference>
<dbReference type="Gene3D" id="4.10.860.10">
    <property type="entry name" value="UVR domain"/>
    <property type="match status" value="1"/>
</dbReference>
<feature type="domain" description="UvrC family homology region profile" evidence="10">
    <location>
        <begin position="244"/>
        <end position="457"/>
    </location>
</feature>
<evidence type="ECO:0000259" key="9">
    <source>
        <dbReference type="PROSITE" id="PS50164"/>
    </source>
</evidence>
<dbReference type="InterPro" id="IPR003583">
    <property type="entry name" value="Hlx-hairpin-Hlx_DNA-bd_motif"/>
</dbReference>
<dbReference type="PANTHER" id="PTHR30562">
    <property type="entry name" value="UVRC/OXIDOREDUCTASE"/>
    <property type="match status" value="1"/>
</dbReference>
<dbReference type="InterPro" id="IPR038476">
    <property type="entry name" value="UvrC_RNase_H_dom_sf"/>
</dbReference>
<dbReference type="InterPro" id="IPR036876">
    <property type="entry name" value="UVR_dom_sf"/>
</dbReference>
<keyword evidence="7" id="KW-0175">Coiled coil</keyword>
<accession>A0A842YMU6</accession>
<dbReference type="Gene3D" id="3.30.420.340">
    <property type="entry name" value="UvrC, RNAse H endonuclease domain"/>
    <property type="match status" value="1"/>
</dbReference>
<dbReference type="GO" id="GO:0003677">
    <property type="term" value="F:DNA binding"/>
    <property type="evidence" value="ECO:0007669"/>
    <property type="project" value="UniProtKB-UniRule"/>
</dbReference>
<dbReference type="GO" id="GO:0009381">
    <property type="term" value="F:excinuclease ABC activity"/>
    <property type="evidence" value="ECO:0007669"/>
    <property type="project" value="UniProtKB-UniRule"/>
</dbReference>
<dbReference type="PROSITE" id="PS50151">
    <property type="entry name" value="UVR"/>
    <property type="match status" value="1"/>
</dbReference>
<evidence type="ECO:0000256" key="6">
    <source>
        <dbReference type="HAMAP-Rule" id="MF_00203"/>
    </source>
</evidence>